<gene>
    <name evidence="2" type="ORF">C8046_05510</name>
</gene>
<organism evidence="2 3">
    <name type="scientific">Serinibacter arcticus</name>
    <dbReference type="NCBI Taxonomy" id="1655435"/>
    <lineage>
        <taxon>Bacteria</taxon>
        <taxon>Bacillati</taxon>
        <taxon>Actinomycetota</taxon>
        <taxon>Actinomycetes</taxon>
        <taxon>Micrococcales</taxon>
        <taxon>Beutenbergiaceae</taxon>
        <taxon>Serinibacter</taxon>
    </lineage>
</organism>
<evidence type="ECO:0000256" key="1">
    <source>
        <dbReference type="SAM" id="Phobius"/>
    </source>
</evidence>
<feature type="transmembrane region" description="Helical" evidence="1">
    <location>
        <begin position="162"/>
        <end position="182"/>
    </location>
</feature>
<dbReference type="AlphaFoldDB" id="A0A2U1ZTB3"/>
<keyword evidence="1" id="KW-0472">Membrane</keyword>
<name>A0A2U1ZTB3_9MICO</name>
<dbReference type="EMBL" id="PYHR01000002">
    <property type="protein sequence ID" value="PWD50201.1"/>
    <property type="molecule type" value="Genomic_DNA"/>
</dbReference>
<feature type="transmembrane region" description="Helical" evidence="1">
    <location>
        <begin position="212"/>
        <end position="232"/>
    </location>
</feature>
<accession>A0A2U1ZTB3</accession>
<reference evidence="2 3" key="1">
    <citation type="submission" date="2018-03" db="EMBL/GenBank/DDBJ databases">
        <title>Genome assembly of novel Miniimonas species PCH200.</title>
        <authorList>
            <person name="Thakur V."/>
            <person name="Kumar V."/>
            <person name="Singh D."/>
        </authorList>
    </citation>
    <scope>NUCLEOTIDE SEQUENCE [LARGE SCALE GENOMIC DNA]</scope>
    <source>
        <strain evidence="2 3">PCH200</strain>
    </source>
</reference>
<keyword evidence="1" id="KW-0812">Transmembrane</keyword>
<sequence length="362" mass="37451">MVLVLVLSLTPSFLGGQDWSGFSFHAIAAVAAWTPFGAPWAIPADVASGAWGLAAARLAIVAVVIAVGLPLYRRLLDRAMTTVGSDGGSSTSRSTRLPIVARLVGRGVSPGAAAVAGRSLRYWRGDPRYLVQAFSLIFLPVVPIVMAVLISNQETGVDRATAVSWAVLAVAPLMAWVGAWAVHDDVAYDSTAFWLHVAADVRGIDDRWGRALGVLLWLVPVTVVLAIATPALGGRAALVPAVLGLTLALLGAGTGVSGVFSAAVPYPAPPPGTNPMSNQTGAMGATFVAQLGSFVVLGVVVIPTALTLIPVFAVGAAWGWLTLVVGLATGVAAAVVGLRWGGRILDRRRVVMLTTIRSWPKH</sequence>
<feature type="transmembrane region" description="Helical" evidence="1">
    <location>
        <begin position="287"/>
        <end position="312"/>
    </location>
</feature>
<feature type="transmembrane region" description="Helical" evidence="1">
    <location>
        <begin position="48"/>
        <end position="72"/>
    </location>
</feature>
<keyword evidence="3" id="KW-1185">Reference proteome</keyword>
<feature type="transmembrane region" description="Helical" evidence="1">
    <location>
        <begin position="129"/>
        <end position="150"/>
    </location>
</feature>
<proteinExistence type="predicted"/>
<feature type="transmembrane region" description="Helical" evidence="1">
    <location>
        <begin position="238"/>
        <end position="266"/>
    </location>
</feature>
<evidence type="ECO:0008006" key="4">
    <source>
        <dbReference type="Google" id="ProtNLM"/>
    </source>
</evidence>
<dbReference type="Proteomes" id="UP000245166">
    <property type="component" value="Unassembled WGS sequence"/>
</dbReference>
<keyword evidence="1" id="KW-1133">Transmembrane helix</keyword>
<comment type="caution">
    <text evidence="2">The sequence shown here is derived from an EMBL/GenBank/DDBJ whole genome shotgun (WGS) entry which is preliminary data.</text>
</comment>
<feature type="transmembrane region" description="Helical" evidence="1">
    <location>
        <begin position="318"/>
        <end position="340"/>
    </location>
</feature>
<protein>
    <recommendedName>
        <fullName evidence="4">Integral membrane transport protein</fullName>
    </recommendedName>
</protein>
<evidence type="ECO:0000313" key="3">
    <source>
        <dbReference type="Proteomes" id="UP000245166"/>
    </source>
</evidence>
<evidence type="ECO:0000313" key="2">
    <source>
        <dbReference type="EMBL" id="PWD50201.1"/>
    </source>
</evidence>